<dbReference type="AlphaFoldDB" id="A0A0A6UM79"/>
<organism evidence="1 2">
    <name type="scientific">Actinoplanes utahensis</name>
    <dbReference type="NCBI Taxonomy" id="1869"/>
    <lineage>
        <taxon>Bacteria</taxon>
        <taxon>Bacillati</taxon>
        <taxon>Actinomycetota</taxon>
        <taxon>Actinomycetes</taxon>
        <taxon>Micromonosporales</taxon>
        <taxon>Micromonosporaceae</taxon>
        <taxon>Actinoplanes</taxon>
    </lineage>
</organism>
<protein>
    <submittedName>
        <fullName evidence="1">Uncharacterized protein</fullName>
    </submittedName>
</protein>
<sequence length="62" mass="6686">MKIRLIGTRTECAAAVDRLHAAAGLRITTLAGPYPSHRNLAHVRFYLTCDLLDPATEGAPPT</sequence>
<accession>A0A0A6UM79</accession>
<name>A0A0A6UM79_ACTUT</name>
<evidence type="ECO:0000313" key="1">
    <source>
        <dbReference type="EMBL" id="KHD76541.1"/>
    </source>
</evidence>
<gene>
    <name evidence="1" type="ORF">MB27_16170</name>
</gene>
<dbReference type="RefSeq" id="WP_043525408.1">
    <property type="nucleotide sequence ID" value="NZ_BAABKU010000025.1"/>
</dbReference>
<evidence type="ECO:0000313" key="2">
    <source>
        <dbReference type="Proteomes" id="UP000054537"/>
    </source>
</evidence>
<comment type="caution">
    <text evidence="1">The sequence shown here is derived from an EMBL/GenBank/DDBJ whole genome shotgun (WGS) entry which is preliminary data.</text>
</comment>
<proteinExistence type="predicted"/>
<reference evidence="1 2" key="1">
    <citation type="submission" date="2014-10" db="EMBL/GenBank/DDBJ databases">
        <title>Draft genome sequence of Actinoplanes utahensis NRRL 12052.</title>
        <authorList>
            <person name="Velasco-Bucheli B."/>
            <person name="del Cerro C."/>
            <person name="Hormigo D."/>
            <person name="Garcia J.L."/>
            <person name="Acebal C."/>
            <person name="Arroyo M."/>
            <person name="de la Mata I."/>
        </authorList>
    </citation>
    <scope>NUCLEOTIDE SEQUENCE [LARGE SCALE GENOMIC DNA]</scope>
    <source>
        <strain evidence="1 2">NRRL 12052</strain>
    </source>
</reference>
<keyword evidence="2" id="KW-1185">Reference proteome</keyword>
<dbReference type="EMBL" id="JRTT01000017">
    <property type="protein sequence ID" value="KHD76541.1"/>
    <property type="molecule type" value="Genomic_DNA"/>
</dbReference>
<dbReference type="Proteomes" id="UP000054537">
    <property type="component" value="Unassembled WGS sequence"/>
</dbReference>